<keyword evidence="4" id="KW-1185">Reference proteome</keyword>
<comment type="caution">
    <text evidence="3">The sequence shown here is derived from an EMBL/GenBank/DDBJ whole genome shotgun (WGS) entry which is preliminary data.</text>
</comment>
<feature type="compositionally biased region" description="Basic and acidic residues" evidence="1">
    <location>
        <begin position="141"/>
        <end position="151"/>
    </location>
</feature>
<accession>A0ABN2LSR1</accession>
<name>A0ABN2LSR1_9MICO</name>
<dbReference type="EMBL" id="BAAANJ010000001">
    <property type="protein sequence ID" value="GAA1798514.1"/>
    <property type="molecule type" value="Genomic_DNA"/>
</dbReference>
<feature type="region of interest" description="Disordered" evidence="1">
    <location>
        <begin position="141"/>
        <end position="181"/>
    </location>
</feature>
<reference evidence="3 4" key="1">
    <citation type="journal article" date="2019" name="Int. J. Syst. Evol. Microbiol.">
        <title>The Global Catalogue of Microorganisms (GCM) 10K type strain sequencing project: providing services to taxonomists for standard genome sequencing and annotation.</title>
        <authorList>
            <consortium name="The Broad Institute Genomics Platform"/>
            <consortium name="The Broad Institute Genome Sequencing Center for Infectious Disease"/>
            <person name="Wu L."/>
            <person name="Ma J."/>
        </authorList>
    </citation>
    <scope>NUCLEOTIDE SEQUENCE [LARGE SCALE GENOMIC DNA]</scope>
    <source>
        <strain evidence="3 4">JCM 14322</strain>
    </source>
</reference>
<dbReference type="PROSITE" id="PS51257">
    <property type="entry name" value="PROKAR_LIPOPROTEIN"/>
    <property type="match status" value="1"/>
</dbReference>
<gene>
    <name evidence="3" type="ORF">GCM10009749_02730</name>
</gene>
<keyword evidence="2" id="KW-0732">Signal</keyword>
<proteinExistence type="predicted"/>
<sequence>MNTKKVGAVSLSAVALIVLVSGCAGVRGQVDAGSGQSSITSLQNQADTQRREMAELRARQHSVPLDAGKLAANEAIRADKQASVATRAGGSVSSVHEAIRADKQASASTQSQLSAADAQGMRLTKQAEAYRAQIEEDALKRVADEERRAQHPEQTAPPSETTLRQLEEEERRAQHPEQVQQ</sequence>
<feature type="chain" id="PRO_5046455388" evidence="2">
    <location>
        <begin position="27"/>
        <end position="181"/>
    </location>
</feature>
<feature type="region of interest" description="Disordered" evidence="1">
    <location>
        <begin position="84"/>
        <end position="119"/>
    </location>
</feature>
<evidence type="ECO:0000313" key="3">
    <source>
        <dbReference type="EMBL" id="GAA1798514.1"/>
    </source>
</evidence>
<feature type="signal peptide" evidence="2">
    <location>
        <begin position="1"/>
        <end position="26"/>
    </location>
</feature>
<dbReference type="Proteomes" id="UP001500002">
    <property type="component" value="Unassembled WGS sequence"/>
</dbReference>
<dbReference type="RefSeq" id="WP_344292640.1">
    <property type="nucleotide sequence ID" value="NZ_BAAANJ010000001.1"/>
</dbReference>
<organism evidence="3 4">
    <name type="scientific">Agromyces neolithicus</name>
    <dbReference type="NCBI Taxonomy" id="269420"/>
    <lineage>
        <taxon>Bacteria</taxon>
        <taxon>Bacillati</taxon>
        <taxon>Actinomycetota</taxon>
        <taxon>Actinomycetes</taxon>
        <taxon>Micrococcales</taxon>
        <taxon>Microbacteriaceae</taxon>
        <taxon>Agromyces</taxon>
    </lineage>
</organism>
<feature type="compositionally biased region" description="Low complexity" evidence="1">
    <location>
        <begin position="104"/>
        <end position="119"/>
    </location>
</feature>
<feature type="compositionally biased region" description="Basic and acidic residues" evidence="1">
    <location>
        <begin position="165"/>
        <end position="175"/>
    </location>
</feature>
<evidence type="ECO:0000256" key="1">
    <source>
        <dbReference type="SAM" id="MobiDB-lite"/>
    </source>
</evidence>
<evidence type="ECO:0000256" key="2">
    <source>
        <dbReference type="SAM" id="SignalP"/>
    </source>
</evidence>
<evidence type="ECO:0000313" key="4">
    <source>
        <dbReference type="Proteomes" id="UP001500002"/>
    </source>
</evidence>
<protein>
    <submittedName>
        <fullName evidence="3">Uncharacterized protein</fullName>
    </submittedName>
</protein>